<dbReference type="AlphaFoldDB" id="A0A7X4KMG8"/>
<sequence>MLATLAVGGAGLWLYKESKVEQSLSVLARAPIPARHAMPAPAAHAQASDTQYAQQALATQPAAATAAAADAPPLLAALPPPQAGSQEAPPAIASAPDRIRKRASAPRSRTASAAAQLKVKSAIDKPGRTAPLAETLRLCRAAGYHAAKCVQLDCTATQYGLACKGARNVRR</sequence>
<name>A0A7X4KMG8_9BURK</name>
<proteinExistence type="predicted"/>
<keyword evidence="3" id="KW-1185">Reference proteome</keyword>
<dbReference type="Proteomes" id="UP000450676">
    <property type="component" value="Unassembled WGS sequence"/>
</dbReference>
<reference evidence="2 3" key="1">
    <citation type="submission" date="2019-12" db="EMBL/GenBank/DDBJ databases">
        <title>Novel species isolated from a subtropical stream in China.</title>
        <authorList>
            <person name="Lu H."/>
        </authorList>
    </citation>
    <scope>NUCLEOTIDE SEQUENCE [LARGE SCALE GENOMIC DNA]</scope>
    <source>
        <strain evidence="2 3">FT127W</strain>
    </source>
</reference>
<protein>
    <submittedName>
        <fullName evidence="2">Uncharacterized protein</fullName>
    </submittedName>
</protein>
<comment type="caution">
    <text evidence="2">The sequence shown here is derived from an EMBL/GenBank/DDBJ whole genome shotgun (WGS) entry which is preliminary data.</text>
</comment>
<accession>A0A7X4KMG8</accession>
<evidence type="ECO:0000256" key="1">
    <source>
        <dbReference type="SAM" id="MobiDB-lite"/>
    </source>
</evidence>
<organism evidence="2 3">
    <name type="scientific">Pseudoduganella aquatica</name>
    <dbReference type="NCBI Taxonomy" id="2660641"/>
    <lineage>
        <taxon>Bacteria</taxon>
        <taxon>Pseudomonadati</taxon>
        <taxon>Pseudomonadota</taxon>
        <taxon>Betaproteobacteria</taxon>
        <taxon>Burkholderiales</taxon>
        <taxon>Oxalobacteraceae</taxon>
        <taxon>Telluria group</taxon>
        <taxon>Pseudoduganella</taxon>
    </lineage>
</organism>
<dbReference type="RefSeq" id="WP_161073553.1">
    <property type="nucleotide sequence ID" value="NZ_WWCU01000021.1"/>
</dbReference>
<dbReference type="EMBL" id="WWCU01000021">
    <property type="protein sequence ID" value="MYN09249.1"/>
    <property type="molecule type" value="Genomic_DNA"/>
</dbReference>
<evidence type="ECO:0000313" key="3">
    <source>
        <dbReference type="Proteomes" id="UP000450676"/>
    </source>
</evidence>
<evidence type="ECO:0000313" key="2">
    <source>
        <dbReference type="EMBL" id="MYN09249.1"/>
    </source>
</evidence>
<feature type="region of interest" description="Disordered" evidence="1">
    <location>
        <begin position="74"/>
        <end position="113"/>
    </location>
</feature>
<gene>
    <name evidence="2" type="ORF">GTP77_18165</name>
</gene>